<gene>
    <name evidence="1" type="ORF">PHACADRAFT_199137</name>
</gene>
<organism evidence="1 2">
    <name type="scientific">Phanerochaete carnosa (strain HHB-10118-sp)</name>
    <name type="common">White-rot fungus</name>
    <name type="synonym">Peniophora carnosa</name>
    <dbReference type="NCBI Taxonomy" id="650164"/>
    <lineage>
        <taxon>Eukaryota</taxon>
        <taxon>Fungi</taxon>
        <taxon>Dikarya</taxon>
        <taxon>Basidiomycota</taxon>
        <taxon>Agaricomycotina</taxon>
        <taxon>Agaricomycetes</taxon>
        <taxon>Polyporales</taxon>
        <taxon>Phanerochaetaceae</taxon>
        <taxon>Phanerochaete</taxon>
    </lineage>
</organism>
<dbReference type="Proteomes" id="UP000008370">
    <property type="component" value="Unassembled WGS sequence"/>
</dbReference>
<accession>K5VYE6</accession>
<evidence type="ECO:0000313" key="2">
    <source>
        <dbReference type="Proteomes" id="UP000008370"/>
    </source>
</evidence>
<dbReference type="HOGENOM" id="CLU_051530_2_0_1"/>
<dbReference type="EMBL" id="JH930476">
    <property type="protein sequence ID" value="EKM51634.1"/>
    <property type="molecule type" value="Genomic_DNA"/>
</dbReference>
<protein>
    <recommendedName>
        <fullName evidence="3">BTB domain-containing protein</fullName>
    </recommendedName>
</protein>
<dbReference type="KEGG" id="pco:PHACADRAFT_199137"/>
<dbReference type="STRING" id="650164.K5VYE6"/>
<dbReference type="RefSeq" id="XP_007399443.1">
    <property type="nucleotide sequence ID" value="XM_007399381.1"/>
</dbReference>
<evidence type="ECO:0008006" key="3">
    <source>
        <dbReference type="Google" id="ProtNLM"/>
    </source>
</evidence>
<name>K5VYE6_PHACS</name>
<evidence type="ECO:0000313" key="1">
    <source>
        <dbReference type="EMBL" id="EKM51634.1"/>
    </source>
</evidence>
<dbReference type="GeneID" id="18911394"/>
<dbReference type="OrthoDB" id="3265815at2759"/>
<sequence>MSLNHDGPRIATTSAAHAWSPNVAGVHQDPYVQTEDSAIETKTAVSSRFWPGGFSGPASEDLVLVSCDRISFYVHSTVILAASSNSFADLIRSTRLAVASRNVEHDVVNVRETSSVLNIILHSIYNLSCAPYAPTNGDLITAVDTFPRYGFSVHTHVAPSTAFFQVLLSRVHTDPLEFYALAGHHDLYALASCASAHLLGLKVGSIPVEVVERMGPVYLNRLLSLHQTRLDALKAILAGPPAPHSLTYGCDEESQASLARAWSLVAAYLIWEMRPQLTPISLELTLGQLARNIRCPLCKTSFDARLAGVMTAWGFVQQSI</sequence>
<proteinExistence type="predicted"/>
<keyword evidence="2" id="KW-1185">Reference proteome</keyword>
<reference evidence="1 2" key="1">
    <citation type="journal article" date="2012" name="BMC Genomics">
        <title>Comparative genomics of the white-rot fungi, Phanerochaete carnosa and P. chrysosporium, to elucidate the genetic basis of the distinct wood types they colonize.</title>
        <authorList>
            <person name="Suzuki H."/>
            <person name="MacDonald J."/>
            <person name="Syed K."/>
            <person name="Salamov A."/>
            <person name="Hori C."/>
            <person name="Aerts A."/>
            <person name="Henrissat B."/>
            <person name="Wiebenga A."/>
            <person name="vanKuyk P.A."/>
            <person name="Barry K."/>
            <person name="Lindquist E."/>
            <person name="LaButti K."/>
            <person name="Lapidus A."/>
            <person name="Lucas S."/>
            <person name="Coutinho P."/>
            <person name="Gong Y."/>
            <person name="Samejima M."/>
            <person name="Mahadevan R."/>
            <person name="Abou-Zaid M."/>
            <person name="de Vries R.P."/>
            <person name="Igarashi K."/>
            <person name="Yadav J.S."/>
            <person name="Grigoriev I.V."/>
            <person name="Master E.R."/>
        </authorList>
    </citation>
    <scope>NUCLEOTIDE SEQUENCE [LARGE SCALE GENOMIC DNA]</scope>
    <source>
        <strain evidence="1 2">HHB-10118-sp</strain>
    </source>
</reference>
<dbReference type="AlphaFoldDB" id="K5VYE6"/>
<dbReference type="InParanoid" id="K5VYE6"/>
<dbReference type="CDD" id="cd18186">
    <property type="entry name" value="BTB_POZ_ZBTB_KLHL-like"/>
    <property type="match status" value="1"/>
</dbReference>